<dbReference type="EMBL" id="HBIJ01007293">
    <property type="protein sequence ID" value="CAE0364399.1"/>
    <property type="molecule type" value="Transcribed_RNA"/>
</dbReference>
<evidence type="ECO:0008006" key="4">
    <source>
        <dbReference type="Google" id="ProtNLM"/>
    </source>
</evidence>
<evidence type="ECO:0000256" key="1">
    <source>
        <dbReference type="SAM" id="MobiDB-lite"/>
    </source>
</evidence>
<evidence type="ECO:0000313" key="3">
    <source>
        <dbReference type="EMBL" id="CAE0364399.1"/>
    </source>
</evidence>
<name>A0A7S3JVK6_9STRA</name>
<keyword evidence="2" id="KW-0812">Transmembrane</keyword>
<gene>
    <name evidence="3" type="ORF">ALAG00032_LOCUS5140</name>
</gene>
<keyword evidence="2" id="KW-0472">Membrane</keyword>
<organism evidence="3">
    <name type="scientific">Aureoumbra lagunensis</name>
    <dbReference type="NCBI Taxonomy" id="44058"/>
    <lineage>
        <taxon>Eukaryota</taxon>
        <taxon>Sar</taxon>
        <taxon>Stramenopiles</taxon>
        <taxon>Ochrophyta</taxon>
        <taxon>Pelagophyceae</taxon>
        <taxon>Pelagomonadales</taxon>
        <taxon>Aureoumbra</taxon>
    </lineage>
</organism>
<protein>
    <recommendedName>
        <fullName evidence="4">Nucleotide-diphospho-sugar transferase domain-containing protein</fullName>
    </recommendedName>
</protein>
<keyword evidence="2" id="KW-1133">Transmembrane helix</keyword>
<accession>A0A7S3JVK6</accession>
<proteinExistence type="predicted"/>
<sequence>MGKHGKDDDAKSAHRSQRHAWILYLALFVLAIVVVQLVSIRATGIATTKTNQVSTQEDWNVIAKELAAEKEAARKPIKNTASEKSFSETVVSSQKDKPVEKKKKAVAQPDKETVLVPMWGLSHEPKNDVIMSLGFGYQRREFARFISTLRRSGYNGDIVLATEPEERMKKGVAEYLKNQNVLAYGFTYECIKKGQKNYVGSGRKLLVTPGGCWLTNWYAHADTRGPRPLALARYEMYRSWLLKYSSKSWGIIFDFRDTFFQANPLARVDRSKSQPNLILFAENRLVKRIGNCVFNSGWLRCWGRDIPKKYANNSVVCSGSTLGSSSALLAYSERMIQEFDKQECHLGPTQSQSDQGYHNYLYHSKAFHTLPGVRIAHHEQGYGGLVNTIGAMNGFRVPKHMKGPLDSHWKIRDSKGFIYEYDGTLSAAIHQWDRFAKELTKFVDSLVNEYEKRPPNDRS</sequence>
<evidence type="ECO:0000256" key="2">
    <source>
        <dbReference type="SAM" id="Phobius"/>
    </source>
</evidence>
<dbReference type="AlphaFoldDB" id="A0A7S3JVK6"/>
<feature type="transmembrane region" description="Helical" evidence="2">
    <location>
        <begin position="21"/>
        <end position="40"/>
    </location>
</feature>
<reference evidence="3" key="1">
    <citation type="submission" date="2021-01" db="EMBL/GenBank/DDBJ databases">
        <authorList>
            <person name="Corre E."/>
            <person name="Pelletier E."/>
            <person name="Niang G."/>
            <person name="Scheremetjew M."/>
            <person name="Finn R."/>
            <person name="Kale V."/>
            <person name="Holt S."/>
            <person name="Cochrane G."/>
            <person name="Meng A."/>
            <person name="Brown T."/>
            <person name="Cohen L."/>
        </authorList>
    </citation>
    <scope>NUCLEOTIDE SEQUENCE</scope>
    <source>
        <strain evidence="3">CCMP1510</strain>
    </source>
</reference>
<feature type="compositionally biased region" description="Polar residues" evidence="1">
    <location>
        <begin position="79"/>
        <end position="91"/>
    </location>
</feature>
<feature type="region of interest" description="Disordered" evidence="1">
    <location>
        <begin position="73"/>
        <end position="106"/>
    </location>
</feature>